<dbReference type="PANTHER" id="PTHR32060">
    <property type="entry name" value="TAIL-SPECIFIC PROTEASE"/>
    <property type="match status" value="1"/>
</dbReference>
<dbReference type="InterPro" id="IPR041613">
    <property type="entry name" value="Pept_S41_N"/>
</dbReference>
<proteinExistence type="predicted"/>
<dbReference type="InterPro" id="IPR036034">
    <property type="entry name" value="PDZ_sf"/>
</dbReference>
<dbReference type="InterPro" id="IPR001478">
    <property type="entry name" value="PDZ"/>
</dbReference>
<dbReference type="SUPFAM" id="SSF50156">
    <property type="entry name" value="PDZ domain-like"/>
    <property type="match status" value="1"/>
</dbReference>
<dbReference type="GO" id="GO:0006508">
    <property type="term" value="P:proteolysis"/>
    <property type="evidence" value="ECO:0007669"/>
    <property type="project" value="InterPro"/>
</dbReference>
<dbReference type="GO" id="GO:0004175">
    <property type="term" value="F:endopeptidase activity"/>
    <property type="evidence" value="ECO:0007669"/>
    <property type="project" value="TreeGrafter"/>
</dbReference>
<dbReference type="GO" id="GO:0030288">
    <property type="term" value="C:outer membrane-bounded periplasmic space"/>
    <property type="evidence" value="ECO:0007669"/>
    <property type="project" value="TreeGrafter"/>
</dbReference>
<gene>
    <name evidence="2" type="ORF">DWZ68_07385</name>
</gene>
<dbReference type="PROSITE" id="PS50106">
    <property type="entry name" value="PDZ"/>
    <property type="match status" value="1"/>
</dbReference>
<dbReference type="Proteomes" id="UP000286038">
    <property type="component" value="Unassembled WGS sequence"/>
</dbReference>
<reference evidence="2 3" key="1">
    <citation type="submission" date="2018-08" db="EMBL/GenBank/DDBJ databases">
        <title>A genome reference for cultivated species of the human gut microbiota.</title>
        <authorList>
            <person name="Zou Y."/>
            <person name="Xue W."/>
            <person name="Luo G."/>
        </authorList>
    </citation>
    <scope>NUCLEOTIDE SEQUENCE [LARGE SCALE GENOMIC DNA]</scope>
    <source>
        <strain evidence="2 3">AF34-33</strain>
    </source>
</reference>
<evidence type="ECO:0000259" key="1">
    <source>
        <dbReference type="PROSITE" id="PS50106"/>
    </source>
</evidence>
<dbReference type="EMBL" id="QRPV01000006">
    <property type="protein sequence ID" value="RHM44375.1"/>
    <property type="molecule type" value="Genomic_DNA"/>
</dbReference>
<accession>A0A415QKL8</accession>
<dbReference type="Gene3D" id="2.30.42.10">
    <property type="match status" value="1"/>
</dbReference>
<dbReference type="SMART" id="SM00245">
    <property type="entry name" value="TSPc"/>
    <property type="match status" value="1"/>
</dbReference>
<evidence type="ECO:0000313" key="2">
    <source>
        <dbReference type="EMBL" id="RHM44375.1"/>
    </source>
</evidence>
<sequence length="494" mass="55613">MSLPFPRHKFGQKIGIVGIFYLFYQTITKKSFMNTSKILFSLFLVLSLLVSCEKDNNHSEDDELATRMNQFIQSNLSTFYLWYDEIPNIKPESKKDPKEYFKALLSSKDKWSLITDDANGLLEEMAGTGETYGYGLAYGRFNNSSECFAIVQYVYPGSPAAEKLKRGDIIVKLNSQTLTQNDLNKLTLPGTLNLGMGKRVGDAIGPTGQTVTITSRKMNTDPVLITKLFERGNHKIGYLMYTHFSKTFNSSIVKAFNEFKEVGITDLVLDLRYNHGGDDEASTFLCSAIVPKEKAIEGTLLSKETWNTPCQKIFESDPQYDGLLNRFFVETNCNLDLPSKKIYILTTRETISASEYTIACLKAFMDVELVGTQTYGKYVTMYSFSPQYEENGKMVADEELANWLIFPVCSRFSNINGYPSSLEGMIPQHEVNEDLFNGIQLGDANEPLLAEALALISGTQRRQAKGRSIETAPAFNMLSKSFNDIKSNRIIHVK</sequence>
<name>A0A415QKL8_9BACT</name>
<dbReference type="InterPro" id="IPR029045">
    <property type="entry name" value="ClpP/crotonase-like_dom_sf"/>
</dbReference>
<organism evidence="2 3">
    <name type="scientific">Butyricimonas virosa</name>
    <dbReference type="NCBI Taxonomy" id="544645"/>
    <lineage>
        <taxon>Bacteria</taxon>
        <taxon>Pseudomonadati</taxon>
        <taxon>Bacteroidota</taxon>
        <taxon>Bacteroidia</taxon>
        <taxon>Bacteroidales</taxon>
        <taxon>Odoribacteraceae</taxon>
        <taxon>Butyricimonas</taxon>
    </lineage>
</organism>
<dbReference type="Gene3D" id="3.90.226.10">
    <property type="entry name" value="2-enoyl-CoA Hydratase, Chain A, domain 1"/>
    <property type="match status" value="1"/>
</dbReference>
<comment type="caution">
    <text evidence="2">The sequence shown here is derived from an EMBL/GenBank/DDBJ whole genome shotgun (WGS) entry which is preliminary data.</text>
</comment>
<dbReference type="GO" id="GO:0008236">
    <property type="term" value="F:serine-type peptidase activity"/>
    <property type="evidence" value="ECO:0007669"/>
    <property type="project" value="InterPro"/>
</dbReference>
<dbReference type="GO" id="GO:0007165">
    <property type="term" value="P:signal transduction"/>
    <property type="evidence" value="ECO:0007669"/>
    <property type="project" value="TreeGrafter"/>
</dbReference>
<feature type="domain" description="PDZ" evidence="1">
    <location>
        <begin position="129"/>
        <end position="178"/>
    </location>
</feature>
<dbReference type="InterPro" id="IPR005151">
    <property type="entry name" value="Tail-specific_protease"/>
</dbReference>
<dbReference type="AlphaFoldDB" id="A0A415QKL8"/>
<dbReference type="Pfam" id="PF18294">
    <property type="entry name" value="Pept_S41_N"/>
    <property type="match status" value="1"/>
</dbReference>
<protein>
    <recommendedName>
        <fullName evidence="1">PDZ domain-containing protein</fullName>
    </recommendedName>
</protein>
<dbReference type="Gene3D" id="3.30.750.170">
    <property type="match status" value="1"/>
</dbReference>
<dbReference type="PANTHER" id="PTHR32060:SF30">
    <property type="entry name" value="CARBOXY-TERMINAL PROCESSING PROTEASE CTPA"/>
    <property type="match status" value="1"/>
</dbReference>
<evidence type="ECO:0000313" key="3">
    <source>
        <dbReference type="Proteomes" id="UP000286038"/>
    </source>
</evidence>
<dbReference type="Pfam" id="PF03572">
    <property type="entry name" value="Peptidase_S41"/>
    <property type="match status" value="1"/>
</dbReference>
<dbReference type="SUPFAM" id="SSF52096">
    <property type="entry name" value="ClpP/crotonase"/>
    <property type="match status" value="1"/>
</dbReference>